<feature type="domain" description="N,N-dimethylformamidase beta subunit-like C-terminal" evidence="1">
    <location>
        <begin position="191"/>
        <end position="542"/>
    </location>
</feature>
<gene>
    <name evidence="2" type="ORF">SAMN05444392_10189</name>
</gene>
<dbReference type="RefSeq" id="WP_073150229.1">
    <property type="nucleotide sequence ID" value="NZ_FQVL01000001.1"/>
</dbReference>
<accession>A0A1M4SQJ7</accession>
<dbReference type="Proteomes" id="UP000184476">
    <property type="component" value="Unassembled WGS sequence"/>
</dbReference>
<dbReference type="OrthoDB" id="505641at2"/>
<dbReference type="InterPro" id="IPR029062">
    <property type="entry name" value="Class_I_gatase-like"/>
</dbReference>
<sequence>MNRRDFIKRTFLVSLGLTTFSRFNTTYAAMKKVSNQRLSLLRKVTVKMNHFQKMGTAHLTLTYQGTLPEEIKLIVTNKGGTIIGTGPSIYPTHPSAADKIKHISNLIREINVTLSPELIDHDKNVYLDLNHRGEGFKLLNATIKVSEPLMLENYHSIEGYSPKVSYFPEEVIELKVHSPYPKFSVDFISYGADEHIVQTVKNITGYRQNYPEYAYRNGVNWLTSLHFKIPKQWSTGLYAARLYDNSGKDFYVSFNLKQKIDPLLPKEKRIAILSSTNTWQAYNTWGGGSLYKYLIENDLKPIHGQIVNTQRPNEAATPIGNPEHLANAEKLILAWLERNGYPFHVISDPDLHNNPNLLQSFGTLIINTHGEYWSKQMYKGLESFLKNGGNLLCLSGNAIYWKVVQQGDQIEARKIFGYHTLNGERGGLWRNLGLPESKILGALYTPKGYMTFKPYQVINPNHWIFTNTNLKKGDLIGSMGLNRGGASGHETDKRDKSSPKNIVLLAKGTNPNNGGAEMVYYDHPGGGGVFSVGSITFGGSLAIDPNLTQIVKNVLNRFTNPKGPHHEK</sequence>
<name>A0A1M4SQJ7_9BACL</name>
<keyword evidence="3" id="KW-1185">Reference proteome</keyword>
<dbReference type="STRING" id="112248.SAMN05444392_10189"/>
<organism evidence="2 3">
    <name type="scientific">Seinonella peptonophila</name>
    <dbReference type="NCBI Taxonomy" id="112248"/>
    <lineage>
        <taxon>Bacteria</taxon>
        <taxon>Bacillati</taxon>
        <taxon>Bacillota</taxon>
        <taxon>Bacilli</taxon>
        <taxon>Bacillales</taxon>
        <taxon>Thermoactinomycetaceae</taxon>
        <taxon>Seinonella</taxon>
    </lineage>
</organism>
<dbReference type="Pfam" id="PF20254">
    <property type="entry name" value="DMFA2_C"/>
    <property type="match status" value="1"/>
</dbReference>
<reference evidence="2 3" key="1">
    <citation type="submission" date="2016-11" db="EMBL/GenBank/DDBJ databases">
        <authorList>
            <person name="Jaros S."/>
            <person name="Januszkiewicz K."/>
            <person name="Wedrychowicz H."/>
        </authorList>
    </citation>
    <scope>NUCLEOTIDE SEQUENCE [LARGE SCALE GENOMIC DNA]</scope>
    <source>
        <strain evidence="2 3">DSM 44666</strain>
    </source>
</reference>
<dbReference type="AlphaFoldDB" id="A0A1M4SQJ7"/>
<dbReference type="InterPro" id="IPR046540">
    <property type="entry name" value="DMFA2_C"/>
</dbReference>
<proteinExistence type="predicted"/>
<dbReference type="EMBL" id="FQVL01000001">
    <property type="protein sequence ID" value="SHE34459.1"/>
    <property type="molecule type" value="Genomic_DNA"/>
</dbReference>
<dbReference type="SUPFAM" id="SSF52317">
    <property type="entry name" value="Class I glutamine amidotransferase-like"/>
    <property type="match status" value="1"/>
</dbReference>
<evidence type="ECO:0000259" key="1">
    <source>
        <dbReference type="Pfam" id="PF20254"/>
    </source>
</evidence>
<protein>
    <recommendedName>
        <fullName evidence="1">N,N-dimethylformamidase beta subunit-like C-terminal domain-containing protein</fullName>
    </recommendedName>
</protein>
<evidence type="ECO:0000313" key="3">
    <source>
        <dbReference type="Proteomes" id="UP000184476"/>
    </source>
</evidence>
<evidence type="ECO:0000313" key="2">
    <source>
        <dbReference type="EMBL" id="SHE34459.1"/>
    </source>
</evidence>